<evidence type="ECO:0000256" key="3">
    <source>
        <dbReference type="ARBA" id="ARBA00022475"/>
    </source>
</evidence>
<organism evidence="12 13">
    <name type="scientific">Solidesulfovibrio fructosivorans JJ]</name>
    <dbReference type="NCBI Taxonomy" id="596151"/>
    <lineage>
        <taxon>Bacteria</taxon>
        <taxon>Pseudomonadati</taxon>
        <taxon>Thermodesulfobacteriota</taxon>
        <taxon>Desulfovibrionia</taxon>
        <taxon>Desulfovibrionales</taxon>
        <taxon>Desulfovibrionaceae</taxon>
        <taxon>Solidesulfovibrio</taxon>
    </lineage>
</organism>
<dbReference type="InterPro" id="IPR017871">
    <property type="entry name" value="ABC_transporter-like_CS"/>
</dbReference>
<evidence type="ECO:0000256" key="2">
    <source>
        <dbReference type="ARBA" id="ARBA00022448"/>
    </source>
</evidence>
<feature type="transmembrane region" description="Helical" evidence="9">
    <location>
        <begin position="176"/>
        <end position="193"/>
    </location>
</feature>
<dbReference type="RefSeq" id="WP_005991528.1">
    <property type="nucleotide sequence ID" value="NZ_AECZ01000004.1"/>
</dbReference>
<evidence type="ECO:0000313" key="13">
    <source>
        <dbReference type="Proteomes" id="UP000006250"/>
    </source>
</evidence>
<comment type="subcellular location">
    <subcellularLocation>
        <location evidence="1">Cell membrane</location>
        <topology evidence="1">Multi-pass membrane protein</topology>
    </subcellularLocation>
</comment>
<dbReference type="GO" id="GO:0005886">
    <property type="term" value="C:plasma membrane"/>
    <property type="evidence" value="ECO:0007669"/>
    <property type="project" value="UniProtKB-SubCell"/>
</dbReference>
<dbReference type="FunFam" id="3.40.50.300:FF:000221">
    <property type="entry name" value="Multidrug ABC transporter ATP-binding protein"/>
    <property type="match status" value="1"/>
</dbReference>
<evidence type="ECO:0000256" key="7">
    <source>
        <dbReference type="ARBA" id="ARBA00022989"/>
    </source>
</evidence>
<keyword evidence="7 9" id="KW-1133">Transmembrane helix</keyword>
<feature type="transmembrane region" description="Helical" evidence="9">
    <location>
        <begin position="70"/>
        <end position="88"/>
    </location>
</feature>
<gene>
    <name evidence="12" type="ORF">DesfrDRAFT_0915</name>
</gene>
<dbReference type="PROSITE" id="PS00211">
    <property type="entry name" value="ABC_TRANSPORTER_1"/>
    <property type="match status" value="1"/>
</dbReference>
<dbReference type="Pfam" id="PF00664">
    <property type="entry name" value="ABC_membrane"/>
    <property type="match status" value="1"/>
</dbReference>
<protein>
    <submittedName>
        <fullName evidence="12">ABC transporter related protein</fullName>
    </submittedName>
</protein>
<keyword evidence="5" id="KW-0547">Nucleotide-binding</keyword>
<accession>E1JTG6</accession>
<keyword evidence="8 9" id="KW-0472">Membrane</keyword>
<keyword evidence="3" id="KW-1003">Cell membrane</keyword>
<evidence type="ECO:0000259" key="10">
    <source>
        <dbReference type="PROSITE" id="PS50893"/>
    </source>
</evidence>
<keyword evidence="4 9" id="KW-0812">Transmembrane</keyword>
<dbReference type="PANTHER" id="PTHR24221:SF654">
    <property type="entry name" value="ATP-BINDING CASSETTE SUB-FAMILY B MEMBER 6"/>
    <property type="match status" value="1"/>
</dbReference>
<dbReference type="SMART" id="SM00382">
    <property type="entry name" value="AAA"/>
    <property type="match status" value="1"/>
</dbReference>
<evidence type="ECO:0000256" key="5">
    <source>
        <dbReference type="ARBA" id="ARBA00022741"/>
    </source>
</evidence>
<dbReference type="InterPro" id="IPR039421">
    <property type="entry name" value="Type_1_exporter"/>
</dbReference>
<dbReference type="OrthoDB" id="9760168at2"/>
<dbReference type="Gene3D" id="3.40.50.300">
    <property type="entry name" value="P-loop containing nucleotide triphosphate hydrolases"/>
    <property type="match status" value="1"/>
</dbReference>
<dbReference type="STRING" id="596151.DesfrDRAFT_0915"/>
<dbReference type="GO" id="GO:0005524">
    <property type="term" value="F:ATP binding"/>
    <property type="evidence" value="ECO:0007669"/>
    <property type="project" value="UniProtKB-KW"/>
</dbReference>
<feature type="domain" description="ABC transporter" evidence="10">
    <location>
        <begin position="349"/>
        <end position="585"/>
    </location>
</feature>
<dbReference type="Proteomes" id="UP000006250">
    <property type="component" value="Unassembled WGS sequence"/>
</dbReference>
<dbReference type="AlphaFoldDB" id="E1JTG6"/>
<feature type="domain" description="ABC transmembrane type-1" evidence="11">
    <location>
        <begin position="35"/>
        <end position="317"/>
    </location>
</feature>
<sequence>MTTIASTLSAADGNESRAGLLGLIPLVKSRWGLLAWTILSGILSQGGALATFAVGAWLVGRAATGTPPAALVPGFWILGIAVAIAVGARQWQAYVSHELAFSLIETLQVGIYDGLERSAPRYVLGRRTGELASVATADAELMEHFYAHTLADYVGAIIVPLGALVVLAFLHPLAALTLLPFMLLVASVPYWLASRAGAQGRVVMEHLGRLNADTVETIQSLRELAIFGREKDFLDRLREGSQRLAATQRRYGIRAGLEHAAIDLSVAGATLAAAIVGLWLLRAGDLPLASYPLMLVLSGAALIPIVEVTQTARKLGELRAGARRILTIFTQKSCVRDDGQAPIPNDTTLSFETVGFRYDTAGGKPVLDGISLTLPPGEMVALVGASGAGKSTCAALALRFWDVTGGSIRLGGRDIRELPLTALRREIAWVPQEVHLFNESVADNIRLGKPEASLEDVERAARLAQAHTFITALPEGYDTRCGEQGARLSGGQRQRIAIARALLVQAPILLLDEASSNLDSENEAAFQAALASIRGKRAMLVIAHRLSTIKHADRILVMERGRIVEQGTHAQLLAKGGAYAALAEASED</sequence>
<evidence type="ECO:0000313" key="12">
    <source>
        <dbReference type="EMBL" id="EFL52426.1"/>
    </source>
</evidence>
<evidence type="ECO:0000256" key="1">
    <source>
        <dbReference type="ARBA" id="ARBA00004651"/>
    </source>
</evidence>
<dbReference type="PANTHER" id="PTHR24221">
    <property type="entry name" value="ATP-BINDING CASSETTE SUB-FAMILY B"/>
    <property type="match status" value="1"/>
</dbReference>
<dbReference type="SUPFAM" id="SSF90123">
    <property type="entry name" value="ABC transporter transmembrane region"/>
    <property type="match status" value="1"/>
</dbReference>
<dbReference type="InterPro" id="IPR011527">
    <property type="entry name" value="ABC1_TM_dom"/>
</dbReference>
<feature type="transmembrane region" description="Helical" evidence="9">
    <location>
        <begin position="33"/>
        <end position="58"/>
    </location>
</feature>
<comment type="caution">
    <text evidence="12">The sequence shown here is derived from an EMBL/GenBank/DDBJ whole genome shotgun (WGS) entry which is preliminary data.</text>
</comment>
<dbReference type="InterPro" id="IPR003439">
    <property type="entry name" value="ABC_transporter-like_ATP-bd"/>
</dbReference>
<proteinExistence type="predicted"/>
<dbReference type="InterPro" id="IPR027417">
    <property type="entry name" value="P-loop_NTPase"/>
</dbReference>
<dbReference type="PROSITE" id="PS50893">
    <property type="entry name" value="ABC_TRANSPORTER_2"/>
    <property type="match status" value="1"/>
</dbReference>
<dbReference type="PROSITE" id="PS50929">
    <property type="entry name" value="ABC_TM1F"/>
    <property type="match status" value="1"/>
</dbReference>
<dbReference type="Gene3D" id="1.20.1560.10">
    <property type="entry name" value="ABC transporter type 1, transmembrane domain"/>
    <property type="match status" value="1"/>
</dbReference>
<feature type="transmembrane region" description="Helical" evidence="9">
    <location>
        <begin position="150"/>
        <end position="170"/>
    </location>
</feature>
<evidence type="ECO:0000256" key="4">
    <source>
        <dbReference type="ARBA" id="ARBA00022692"/>
    </source>
</evidence>
<name>E1JTG6_SOLFR</name>
<dbReference type="eggNOG" id="COG1132">
    <property type="taxonomic scope" value="Bacteria"/>
</dbReference>
<evidence type="ECO:0000259" key="11">
    <source>
        <dbReference type="PROSITE" id="PS50929"/>
    </source>
</evidence>
<dbReference type="InterPro" id="IPR003593">
    <property type="entry name" value="AAA+_ATPase"/>
</dbReference>
<dbReference type="SUPFAM" id="SSF52540">
    <property type="entry name" value="P-loop containing nucleoside triphosphate hydrolases"/>
    <property type="match status" value="1"/>
</dbReference>
<evidence type="ECO:0000256" key="9">
    <source>
        <dbReference type="SAM" id="Phobius"/>
    </source>
</evidence>
<evidence type="ECO:0000256" key="8">
    <source>
        <dbReference type="ARBA" id="ARBA00023136"/>
    </source>
</evidence>
<evidence type="ECO:0000256" key="6">
    <source>
        <dbReference type="ARBA" id="ARBA00022840"/>
    </source>
</evidence>
<reference evidence="12 13" key="1">
    <citation type="submission" date="2010-08" db="EMBL/GenBank/DDBJ databases">
        <title>The draft genome of Desulfovibrio fructosovorans JJ.</title>
        <authorList>
            <consortium name="US DOE Joint Genome Institute (JGI-PGF)"/>
            <person name="Lucas S."/>
            <person name="Copeland A."/>
            <person name="Lapidus A."/>
            <person name="Cheng J.-F."/>
            <person name="Bruce D."/>
            <person name="Goodwin L."/>
            <person name="Pitluck S."/>
            <person name="Land M.L."/>
            <person name="Hauser L."/>
            <person name="Chang Y.-J."/>
            <person name="Jeffries C."/>
            <person name="Wall J.D."/>
            <person name="Stahl D.A."/>
            <person name="Arkin A.P."/>
            <person name="Dehal P."/>
            <person name="Stolyar S.M."/>
            <person name="Hazen T.C."/>
            <person name="Woyke T.J."/>
        </authorList>
    </citation>
    <scope>NUCLEOTIDE SEQUENCE [LARGE SCALE GENOMIC DNA]</scope>
    <source>
        <strain evidence="12 13">JJ</strain>
    </source>
</reference>
<keyword evidence="2" id="KW-0813">Transport</keyword>
<dbReference type="GO" id="GO:0016887">
    <property type="term" value="F:ATP hydrolysis activity"/>
    <property type="evidence" value="ECO:0007669"/>
    <property type="project" value="InterPro"/>
</dbReference>
<keyword evidence="6" id="KW-0067">ATP-binding</keyword>
<dbReference type="InterPro" id="IPR036640">
    <property type="entry name" value="ABC1_TM_sf"/>
</dbReference>
<keyword evidence="13" id="KW-1185">Reference proteome</keyword>
<dbReference type="Pfam" id="PF00005">
    <property type="entry name" value="ABC_tran"/>
    <property type="match status" value="1"/>
</dbReference>
<dbReference type="GO" id="GO:0140359">
    <property type="term" value="F:ABC-type transporter activity"/>
    <property type="evidence" value="ECO:0007669"/>
    <property type="project" value="InterPro"/>
</dbReference>
<dbReference type="EMBL" id="AECZ01000004">
    <property type="protein sequence ID" value="EFL52426.1"/>
    <property type="molecule type" value="Genomic_DNA"/>
</dbReference>
<feature type="transmembrane region" description="Helical" evidence="9">
    <location>
        <begin position="260"/>
        <end position="282"/>
    </location>
</feature>